<organism evidence="1 2">
    <name type="scientific">Carboxylicivirga sediminis</name>
    <dbReference type="NCBI Taxonomy" id="2006564"/>
    <lineage>
        <taxon>Bacteria</taxon>
        <taxon>Pseudomonadati</taxon>
        <taxon>Bacteroidota</taxon>
        <taxon>Bacteroidia</taxon>
        <taxon>Marinilabiliales</taxon>
        <taxon>Marinilabiliaceae</taxon>
        <taxon>Carboxylicivirga</taxon>
    </lineage>
</organism>
<accession>A0A941F535</accession>
<dbReference type="AlphaFoldDB" id="A0A941F535"/>
<evidence type="ECO:0000313" key="1">
    <source>
        <dbReference type="EMBL" id="MBR8536093.1"/>
    </source>
</evidence>
<dbReference type="EMBL" id="JAGTAR010000015">
    <property type="protein sequence ID" value="MBR8536093.1"/>
    <property type="molecule type" value="Genomic_DNA"/>
</dbReference>
<proteinExistence type="predicted"/>
<keyword evidence="2" id="KW-1185">Reference proteome</keyword>
<reference evidence="1" key="2">
    <citation type="submission" date="2021-04" db="EMBL/GenBank/DDBJ databases">
        <authorList>
            <person name="Zhang T."/>
            <person name="Zhang Y."/>
            <person name="Lu D."/>
            <person name="Zuo D."/>
            <person name="Du Z."/>
        </authorList>
    </citation>
    <scope>NUCLEOTIDE SEQUENCE</scope>
    <source>
        <strain evidence="1">JR1</strain>
    </source>
</reference>
<protein>
    <submittedName>
        <fullName evidence="1">Uncharacterized protein</fullName>
    </submittedName>
</protein>
<comment type="caution">
    <text evidence="1">The sequence shown here is derived from an EMBL/GenBank/DDBJ whole genome shotgun (WGS) entry which is preliminary data.</text>
</comment>
<dbReference type="Proteomes" id="UP000679220">
    <property type="component" value="Unassembled WGS sequence"/>
</dbReference>
<gene>
    <name evidence="1" type="ORF">KDU71_11040</name>
</gene>
<evidence type="ECO:0000313" key="2">
    <source>
        <dbReference type="Proteomes" id="UP000679220"/>
    </source>
</evidence>
<dbReference type="RefSeq" id="WP_212190775.1">
    <property type="nucleotide sequence ID" value="NZ_JAGTAR010000015.1"/>
</dbReference>
<sequence length="106" mass="12471">MRTSFGSTFRDKSAINAQNQHNIEEIARDEIRIAELRLIEEINANLYCKRRKDFLEVSKYLLTGSTKNEANINEVNFLKILNIGLRQLVSELNFEKRMPKKVWLVM</sequence>
<reference evidence="1" key="1">
    <citation type="journal article" date="2018" name="Int. J. Syst. Evol. Microbiol.">
        <title>Carboxylicivirga sediminis sp. nov., isolated from coastal sediment.</title>
        <authorList>
            <person name="Wang F.Q."/>
            <person name="Ren L.H."/>
            <person name="Zou R.J."/>
            <person name="Sun Y.Z."/>
            <person name="Liu X.J."/>
            <person name="Jiang F."/>
            <person name="Liu L.J."/>
        </authorList>
    </citation>
    <scope>NUCLEOTIDE SEQUENCE</scope>
    <source>
        <strain evidence="1">JR1</strain>
    </source>
</reference>
<name>A0A941F535_9BACT</name>